<evidence type="ECO:0000313" key="3">
    <source>
        <dbReference type="Proteomes" id="UP001272052"/>
    </source>
</evidence>
<feature type="region of interest" description="Disordered" evidence="1">
    <location>
        <begin position="45"/>
        <end position="109"/>
    </location>
</feature>
<dbReference type="Proteomes" id="UP001272052">
    <property type="component" value="Unassembled WGS sequence"/>
</dbReference>
<sequence length="129" mass="13840">MQTPFEHGDKMEVCLFEKKELFFITKITEFRDGAGFPFKTIEIGKAERPRAPPQVQAKKENPALAANMKRLPPSQTGAPKQVSSGAGRLPAGNAQKAVSGDTTKQVSGNAAKKLAAQDAFCLPAGKKKN</sequence>
<proteinExistence type="predicted"/>
<gene>
    <name evidence="2" type="ORF">MmiAt1_11560</name>
</gene>
<evidence type="ECO:0000313" key="2">
    <source>
        <dbReference type="EMBL" id="MDV0445572.1"/>
    </source>
</evidence>
<protein>
    <submittedName>
        <fullName evidence="2">Uncharacterized protein</fullName>
    </submittedName>
</protein>
<evidence type="ECO:0000256" key="1">
    <source>
        <dbReference type="SAM" id="MobiDB-lite"/>
    </source>
</evidence>
<reference evidence="2 3" key="1">
    <citation type="submission" date="2023-06" db="EMBL/GenBank/DDBJ databases">
        <title>Genome sequence of Methanimicrococcus sp. At1.</title>
        <authorList>
            <person name="Protasov E."/>
            <person name="Platt K."/>
            <person name="Poehlein A."/>
            <person name="Daniel R."/>
            <person name="Brune A."/>
        </authorList>
    </citation>
    <scope>NUCLEOTIDE SEQUENCE [LARGE SCALE GENOMIC DNA]</scope>
    <source>
        <strain evidence="2 3">At1</strain>
    </source>
</reference>
<keyword evidence="3" id="KW-1185">Reference proteome</keyword>
<name>A0ABU3VQ81_9EURY</name>
<comment type="caution">
    <text evidence="2">The sequence shown here is derived from an EMBL/GenBank/DDBJ whole genome shotgun (WGS) entry which is preliminary data.</text>
</comment>
<dbReference type="EMBL" id="JAWDKC010000019">
    <property type="protein sequence ID" value="MDV0445572.1"/>
    <property type="molecule type" value="Genomic_DNA"/>
</dbReference>
<organism evidence="2 3">
    <name type="scientific">Methanimicrococcus hacksteinii</name>
    <dbReference type="NCBI Taxonomy" id="3028293"/>
    <lineage>
        <taxon>Archaea</taxon>
        <taxon>Methanobacteriati</taxon>
        <taxon>Methanobacteriota</taxon>
        <taxon>Stenosarchaea group</taxon>
        <taxon>Methanomicrobia</taxon>
        <taxon>Methanosarcinales</taxon>
        <taxon>Methanosarcinaceae</taxon>
        <taxon>Methanimicrococcus</taxon>
    </lineage>
</organism>
<accession>A0ABU3VQ81</accession>
<feature type="compositionally biased region" description="Polar residues" evidence="1">
    <location>
        <begin position="73"/>
        <end position="84"/>
    </location>
</feature>